<dbReference type="EMBL" id="CP016023">
    <property type="protein sequence ID" value="ANJ75959.1"/>
    <property type="molecule type" value="Genomic_DNA"/>
</dbReference>
<dbReference type="InterPro" id="IPR000847">
    <property type="entry name" value="LysR_HTH_N"/>
</dbReference>
<keyword evidence="4" id="KW-0804">Transcription</keyword>
<dbReference type="EMBL" id="JABBZM010000001">
    <property type="protein sequence ID" value="NMV36642.1"/>
    <property type="molecule type" value="Genomic_DNA"/>
</dbReference>
<evidence type="ECO:0000256" key="3">
    <source>
        <dbReference type="ARBA" id="ARBA00023125"/>
    </source>
</evidence>
<comment type="similarity">
    <text evidence="1">Belongs to the LysR transcriptional regulatory family.</text>
</comment>
<dbReference type="Proteomes" id="UP000078572">
    <property type="component" value="Chromosome 2"/>
</dbReference>
<dbReference type="GO" id="GO:0003700">
    <property type="term" value="F:DNA-binding transcription factor activity"/>
    <property type="evidence" value="ECO:0007669"/>
    <property type="project" value="InterPro"/>
</dbReference>
<dbReference type="Gene3D" id="3.40.190.10">
    <property type="entry name" value="Periplasmic binding protein-like II"/>
    <property type="match status" value="2"/>
</dbReference>
<evidence type="ECO:0000313" key="6">
    <source>
        <dbReference type="EMBL" id="ANJ75959.1"/>
    </source>
</evidence>
<reference evidence="7 9" key="3">
    <citation type="submission" date="2020-04" db="EMBL/GenBank/DDBJ databases">
        <title>Ralstonia insidiosa genome sequencing and assembly.</title>
        <authorList>
            <person name="Martins R.C.R."/>
            <person name="Perdigao-Neto L.V."/>
            <person name="Levin A.S.S."/>
            <person name="Costa S.F."/>
        </authorList>
    </citation>
    <scope>NUCLEOTIDE SEQUENCE [LARGE SCALE GENOMIC DNA]</scope>
    <source>
        <strain evidence="7 9">5047</strain>
    </source>
</reference>
<dbReference type="Pfam" id="PF00126">
    <property type="entry name" value="HTH_1"/>
    <property type="match status" value="1"/>
</dbReference>
<keyword evidence="3" id="KW-0238">DNA-binding</keyword>
<dbReference type="GO" id="GO:0006351">
    <property type="term" value="P:DNA-templated transcription"/>
    <property type="evidence" value="ECO:0007669"/>
    <property type="project" value="TreeGrafter"/>
</dbReference>
<dbReference type="SUPFAM" id="SSF46785">
    <property type="entry name" value="Winged helix' DNA-binding domain"/>
    <property type="match status" value="1"/>
</dbReference>
<dbReference type="Gene3D" id="1.10.10.10">
    <property type="entry name" value="Winged helix-like DNA-binding domain superfamily/Winged helix DNA-binding domain"/>
    <property type="match status" value="1"/>
</dbReference>
<dbReference type="Pfam" id="PF03466">
    <property type="entry name" value="LysR_substrate"/>
    <property type="match status" value="1"/>
</dbReference>
<evidence type="ECO:0000259" key="5">
    <source>
        <dbReference type="PROSITE" id="PS50931"/>
    </source>
</evidence>
<sequence>MYKRYPSIQSMHAFLQAARTGSFTKAAQQLDLTHSAISQQIRSLEEFIGQPLFVREAGGIVLTDAGQLFASMLTDGFGQVDRALSSVRNRRVPQTLIVDVDSELAQGWLNARLPQLLAALPGYQVMFLSTTRGERPSFERVDVSLRYGYGEWDDCEMAPICGDHVTAVAAPALLERHGVQAPLAPSAVMTLPLLGYTRRSWIPWLDAAALEPLEPAVVAAFDNAANMVAAAEAGIGVALVRGLLAADALQQGRLVQLTDVAIPAHYNLYAVWQRGQGERAQAVVNAVQQLARDTLGG</sequence>
<keyword evidence="8" id="KW-1185">Reference proteome</keyword>
<dbReference type="RefSeq" id="WP_064808895.1">
    <property type="nucleotide sequence ID" value="NZ_CP016023.1"/>
</dbReference>
<evidence type="ECO:0000256" key="2">
    <source>
        <dbReference type="ARBA" id="ARBA00023015"/>
    </source>
</evidence>
<dbReference type="InterPro" id="IPR058163">
    <property type="entry name" value="LysR-type_TF_proteobact-type"/>
</dbReference>
<reference evidence="8" key="2">
    <citation type="submission" date="2016-06" db="EMBL/GenBank/DDBJ databases">
        <authorList>
            <person name="Xu Y."/>
            <person name="Nagy A."/>
            <person name="Yan X."/>
            <person name="Kim S.W."/>
            <person name="Haley B."/>
            <person name="Liu N.T."/>
            <person name="Nou X."/>
        </authorList>
    </citation>
    <scope>NUCLEOTIDE SEQUENCE [LARGE SCALE GENOMIC DNA]</scope>
    <source>
        <strain evidence="8">ATCC 49129</strain>
    </source>
</reference>
<dbReference type="SUPFAM" id="SSF53850">
    <property type="entry name" value="Periplasmic binding protein-like II"/>
    <property type="match status" value="1"/>
</dbReference>
<dbReference type="STRING" id="190721.ACS15_5707"/>
<dbReference type="PANTHER" id="PTHR30537:SF79">
    <property type="entry name" value="TRANSCRIPTIONAL REGULATOR-RELATED"/>
    <property type="match status" value="1"/>
</dbReference>
<dbReference type="AlphaFoldDB" id="A0A192A6E2"/>
<keyword evidence="2" id="KW-0805">Transcription regulation</keyword>
<gene>
    <name evidence="6" type="ORF">A9Y76_26245</name>
    <name evidence="7" type="ORF">HGR00_01800</name>
</gene>
<dbReference type="InterPro" id="IPR036390">
    <property type="entry name" value="WH_DNA-bd_sf"/>
</dbReference>
<dbReference type="InterPro" id="IPR005119">
    <property type="entry name" value="LysR_subst-bd"/>
</dbReference>
<evidence type="ECO:0000256" key="4">
    <source>
        <dbReference type="ARBA" id="ARBA00023163"/>
    </source>
</evidence>
<evidence type="ECO:0000313" key="9">
    <source>
        <dbReference type="Proteomes" id="UP000575469"/>
    </source>
</evidence>
<dbReference type="PRINTS" id="PR00039">
    <property type="entry name" value="HTHLYSR"/>
</dbReference>
<accession>A0A192A6E2</accession>
<reference evidence="6" key="1">
    <citation type="submission" date="2016-06" db="EMBL/GenBank/DDBJ databases">
        <authorList>
            <person name="Kjaerup R.B."/>
            <person name="Dalgaard T.S."/>
            <person name="Juul-Madsen H.R."/>
        </authorList>
    </citation>
    <scope>NUCLEOTIDE SEQUENCE [LARGE SCALE GENOMIC DNA]</scope>
    <source>
        <strain evidence="6">ATCC 49129</strain>
    </source>
</reference>
<name>A0A192A6E2_9RALS</name>
<feature type="domain" description="HTH lysR-type" evidence="5">
    <location>
        <begin position="6"/>
        <end position="63"/>
    </location>
</feature>
<dbReference type="GeneID" id="61529551"/>
<evidence type="ECO:0000256" key="1">
    <source>
        <dbReference type="ARBA" id="ARBA00009437"/>
    </source>
</evidence>
<dbReference type="PANTHER" id="PTHR30537">
    <property type="entry name" value="HTH-TYPE TRANSCRIPTIONAL REGULATOR"/>
    <property type="match status" value="1"/>
</dbReference>
<proteinExistence type="inferred from homology"/>
<dbReference type="Proteomes" id="UP000575469">
    <property type="component" value="Unassembled WGS sequence"/>
</dbReference>
<dbReference type="GO" id="GO:0043565">
    <property type="term" value="F:sequence-specific DNA binding"/>
    <property type="evidence" value="ECO:0007669"/>
    <property type="project" value="TreeGrafter"/>
</dbReference>
<dbReference type="InterPro" id="IPR036388">
    <property type="entry name" value="WH-like_DNA-bd_sf"/>
</dbReference>
<protein>
    <submittedName>
        <fullName evidence="6">LysR family transcriptional regulator</fullName>
    </submittedName>
</protein>
<dbReference type="PROSITE" id="PS50931">
    <property type="entry name" value="HTH_LYSR"/>
    <property type="match status" value="1"/>
</dbReference>
<evidence type="ECO:0000313" key="7">
    <source>
        <dbReference type="EMBL" id="NMV36642.1"/>
    </source>
</evidence>
<dbReference type="OrthoDB" id="5526340at2"/>
<organism evidence="6 8">
    <name type="scientific">Ralstonia insidiosa</name>
    <dbReference type="NCBI Taxonomy" id="190721"/>
    <lineage>
        <taxon>Bacteria</taxon>
        <taxon>Pseudomonadati</taxon>
        <taxon>Pseudomonadota</taxon>
        <taxon>Betaproteobacteria</taxon>
        <taxon>Burkholderiales</taxon>
        <taxon>Burkholderiaceae</taxon>
        <taxon>Ralstonia</taxon>
    </lineage>
</organism>
<evidence type="ECO:0000313" key="8">
    <source>
        <dbReference type="Proteomes" id="UP000078572"/>
    </source>
</evidence>